<dbReference type="EMBL" id="BJOU01000001">
    <property type="protein sequence ID" value="GED98189.1"/>
    <property type="molecule type" value="Genomic_DNA"/>
</dbReference>
<name>A0A7I9UZ45_9ACTN</name>
<comment type="caution">
    <text evidence="2">The sequence shown here is derived from an EMBL/GenBank/DDBJ whole genome shotgun (WGS) entry which is preliminary data.</text>
</comment>
<proteinExistence type="predicted"/>
<feature type="transmembrane region" description="Helical" evidence="1">
    <location>
        <begin position="23"/>
        <end position="41"/>
    </location>
</feature>
<dbReference type="Proteomes" id="UP000444980">
    <property type="component" value="Unassembled WGS sequence"/>
</dbReference>
<feature type="transmembrane region" description="Helical" evidence="1">
    <location>
        <begin position="125"/>
        <end position="147"/>
    </location>
</feature>
<organism evidence="2 3">
    <name type="scientific">Gordonia crocea</name>
    <dbReference type="NCBI Taxonomy" id="589162"/>
    <lineage>
        <taxon>Bacteria</taxon>
        <taxon>Bacillati</taxon>
        <taxon>Actinomycetota</taxon>
        <taxon>Actinomycetes</taxon>
        <taxon>Mycobacteriales</taxon>
        <taxon>Gordoniaceae</taxon>
        <taxon>Gordonia</taxon>
    </lineage>
</organism>
<reference evidence="3" key="1">
    <citation type="submission" date="2019-06" db="EMBL/GenBank/DDBJ databases">
        <title>Gordonia isolated from sludge of a wastewater treatment plant.</title>
        <authorList>
            <person name="Tamura T."/>
            <person name="Aoyama K."/>
            <person name="Kang Y."/>
            <person name="Saito S."/>
            <person name="Akiyama N."/>
            <person name="Yazawa K."/>
            <person name="Gonoi T."/>
            <person name="Mikami Y."/>
        </authorList>
    </citation>
    <scope>NUCLEOTIDE SEQUENCE [LARGE SCALE GENOMIC DNA]</scope>
    <source>
        <strain evidence="3">NBRC 107697</strain>
    </source>
</reference>
<feature type="transmembrane region" description="Helical" evidence="1">
    <location>
        <begin position="53"/>
        <end position="72"/>
    </location>
</feature>
<feature type="transmembrane region" description="Helical" evidence="1">
    <location>
        <begin position="84"/>
        <end position="104"/>
    </location>
</feature>
<keyword evidence="1" id="KW-1133">Transmembrane helix</keyword>
<evidence type="ECO:0000313" key="3">
    <source>
        <dbReference type="Proteomes" id="UP000444980"/>
    </source>
</evidence>
<gene>
    <name evidence="2" type="ORF">nbrc107697_22280</name>
</gene>
<protein>
    <recommendedName>
        <fullName evidence="4">Intracellular septation protein A</fullName>
    </recommendedName>
</protein>
<sequence>MTILRGFAPWIVYAVIAGINDDSWRWGAVAAVVLGLVLILDDRRHGITPDAQILEINAIVFFVIIGAIGFIAPGVHLHEYDSTLAFGWLALTAWGSMLIGKPFTEGIAKREVPKEYWGSEKFRRINRVITAVWAAAFTVTAIAVWGIYRRNLGDAADGIAQAIGFIVPISFTNWYKSRSAGTGEHAPAA</sequence>
<dbReference type="AlphaFoldDB" id="A0A7I9UZ45"/>
<dbReference type="RefSeq" id="WP_161927406.1">
    <property type="nucleotide sequence ID" value="NZ_BJOU01000001.1"/>
</dbReference>
<keyword evidence="3" id="KW-1185">Reference proteome</keyword>
<dbReference type="OrthoDB" id="3189021at2"/>
<accession>A0A7I9UZ45</accession>
<keyword evidence="1" id="KW-0472">Membrane</keyword>
<feature type="transmembrane region" description="Helical" evidence="1">
    <location>
        <begin position="159"/>
        <end position="175"/>
    </location>
</feature>
<keyword evidence="1" id="KW-0812">Transmembrane</keyword>
<evidence type="ECO:0000256" key="1">
    <source>
        <dbReference type="SAM" id="Phobius"/>
    </source>
</evidence>
<evidence type="ECO:0008006" key="4">
    <source>
        <dbReference type="Google" id="ProtNLM"/>
    </source>
</evidence>
<evidence type="ECO:0000313" key="2">
    <source>
        <dbReference type="EMBL" id="GED98189.1"/>
    </source>
</evidence>